<evidence type="ECO:0000259" key="5">
    <source>
        <dbReference type="PROSITE" id="PS50931"/>
    </source>
</evidence>
<dbReference type="AlphaFoldDB" id="A0A6L5YC60"/>
<dbReference type="PANTHER" id="PTHR30126">
    <property type="entry name" value="HTH-TYPE TRANSCRIPTIONAL REGULATOR"/>
    <property type="match status" value="1"/>
</dbReference>
<dbReference type="PANTHER" id="PTHR30126:SF40">
    <property type="entry name" value="HTH-TYPE TRANSCRIPTIONAL REGULATOR GLTR"/>
    <property type="match status" value="1"/>
</dbReference>
<dbReference type="InterPro" id="IPR036390">
    <property type="entry name" value="WH_DNA-bd_sf"/>
</dbReference>
<accession>A0A6L5YC60</accession>
<comment type="similarity">
    <text evidence="1">Belongs to the LysR transcriptional regulatory family.</text>
</comment>
<dbReference type="Pfam" id="PF00126">
    <property type="entry name" value="HTH_1"/>
    <property type="match status" value="1"/>
</dbReference>
<name>A0A6L5YC60_9BACT</name>
<dbReference type="InterPro" id="IPR005119">
    <property type="entry name" value="LysR_subst-bd"/>
</dbReference>
<evidence type="ECO:0000256" key="1">
    <source>
        <dbReference type="ARBA" id="ARBA00009437"/>
    </source>
</evidence>
<keyword evidence="2" id="KW-0805">Transcription regulation</keyword>
<dbReference type="EMBL" id="VUNH01000006">
    <property type="protein sequence ID" value="MST55685.1"/>
    <property type="molecule type" value="Genomic_DNA"/>
</dbReference>
<proteinExistence type="inferred from homology"/>
<dbReference type="GO" id="GO:0000976">
    <property type="term" value="F:transcription cis-regulatory region binding"/>
    <property type="evidence" value="ECO:0007669"/>
    <property type="project" value="TreeGrafter"/>
</dbReference>
<dbReference type="Proteomes" id="UP000473699">
    <property type="component" value="Unassembled WGS sequence"/>
</dbReference>
<keyword evidence="3" id="KW-0238">DNA-binding</keyword>
<dbReference type="Gene3D" id="3.40.190.290">
    <property type="match status" value="1"/>
</dbReference>
<evidence type="ECO:0000313" key="7">
    <source>
        <dbReference type="Proteomes" id="UP000473699"/>
    </source>
</evidence>
<sequence length="300" mass="34991">MDFKDAKIYLELCNSRNITQTARVVGLTQSAVTQRLQNLEREFGFQLVLRERGQKTIELTAQGVRLLPIIQQWADLYESAYALRNETARTSVKIACTESIGSYLLPKFFFDYAQSHKNLALSIHNSHSWEIFDSLESGSSDIGLTNRETSLFHEQLQIVPVYRESYVLLTSKANRAEYSRKIVHPKDLDVSRELFFDITPSFTQWRKSWWEEKRPFVQTSFAQILPPMLSNSPYWSILPLSIARSFAQQYNLDYYLLAQEPERRTCSIVTNRQSRTYKATEKEALISALTEFFKRLEQQQ</sequence>
<keyword evidence="7" id="KW-1185">Reference proteome</keyword>
<dbReference type="Pfam" id="PF03466">
    <property type="entry name" value="LysR_substrate"/>
    <property type="match status" value="1"/>
</dbReference>
<reference evidence="6 7" key="1">
    <citation type="submission" date="2019-08" db="EMBL/GenBank/DDBJ databases">
        <title>In-depth cultivation of the pig gut microbiome towards novel bacterial diversity and tailored functional studies.</title>
        <authorList>
            <person name="Wylensek D."/>
            <person name="Hitch T.C.A."/>
            <person name="Clavel T."/>
        </authorList>
    </citation>
    <scope>NUCLEOTIDE SEQUENCE [LARGE SCALE GENOMIC DNA]</scope>
    <source>
        <strain evidence="6 7">SM-530-WT-4B</strain>
    </source>
</reference>
<dbReference type="SUPFAM" id="SSF53850">
    <property type="entry name" value="Periplasmic binding protein-like II"/>
    <property type="match status" value="1"/>
</dbReference>
<dbReference type="PROSITE" id="PS50931">
    <property type="entry name" value="HTH_LYSR"/>
    <property type="match status" value="1"/>
</dbReference>
<evidence type="ECO:0000256" key="2">
    <source>
        <dbReference type="ARBA" id="ARBA00023015"/>
    </source>
</evidence>
<dbReference type="CDD" id="cd05466">
    <property type="entry name" value="PBP2_LTTR_substrate"/>
    <property type="match status" value="1"/>
</dbReference>
<organism evidence="6 7">
    <name type="scientific">Pyramidobacter porci</name>
    <dbReference type="NCBI Taxonomy" id="2605789"/>
    <lineage>
        <taxon>Bacteria</taxon>
        <taxon>Thermotogati</taxon>
        <taxon>Synergistota</taxon>
        <taxon>Synergistia</taxon>
        <taxon>Synergistales</taxon>
        <taxon>Dethiosulfovibrionaceae</taxon>
        <taxon>Pyramidobacter</taxon>
    </lineage>
</organism>
<dbReference type="SUPFAM" id="SSF46785">
    <property type="entry name" value="Winged helix' DNA-binding domain"/>
    <property type="match status" value="1"/>
</dbReference>
<keyword evidence="4" id="KW-0804">Transcription</keyword>
<dbReference type="InterPro" id="IPR000847">
    <property type="entry name" value="LysR_HTH_N"/>
</dbReference>
<dbReference type="Gene3D" id="1.10.10.10">
    <property type="entry name" value="Winged helix-like DNA-binding domain superfamily/Winged helix DNA-binding domain"/>
    <property type="match status" value="1"/>
</dbReference>
<evidence type="ECO:0000256" key="4">
    <source>
        <dbReference type="ARBA" id="ARBA00023163"/>
    </source>
</evidence>
<comment type="caution">
    <text evidence="6">The sequence shown here is derived from an EMBL/GenBank/DDBJ whole genome shotgun (WGS) entry which is preliminary data.</text>
</comment>
<protein>
    <submittedName>
        <fullName evidence="6">LysR family transcriptional regulator</fullName>
    </submittedName>
</protein>
<dbReference type="InterPro" id="IPR036388">
    <property type="entry name" value="WH-like_DNA-bd_sf"/>
</dbReference>
<evidence type="ECO:0000313" key="6">
    <source>
        <dbReference type="EMBL" id="MST55685.1"/>
    </source>
</evidence>
<evidence type="ECO:0000256" key="3">
    <source>
        <dbReference type="ARBA" id="ARBA00023125"/>
    </source>
</evidence>
<gene>
    <name evidence="6" type="ORF">FYJ74_06515</name>
</gene>
<dbReference type="GO" id="GO:0003700">
    <property type="term" value="F:DNA-binding transcription factor activity"/>
    <property type="evidence" value="ECO:0007669"/>
    <property type="project" value="InterPro"/>
</dbReference>
<feature type="domain" description="HTH lysR-type" evidence="5">
    <location>
        <begin position="1"/>
        <end position="60"/>
    </location>
</feature>
<dbReference type="RefSeq" id="WP_154528781.1">
    <property type="nucleotide sequence ID" value="NZ_VUNH01000006.1"/>
</dbReference>